<feature type="domain" description="Polymerase nucleotidyl transferase" evidence="1">
    <location>
        <begin position="25"/>
        <end position="51"/>
    </location>
</feature>
<proteinExistence type="predicted"/>
<organism evidence="2 3">
    <name type="scientific">Microbacterium saperdae</name>
    <dbReference type="NCBI Taxonomy" id="69368"/>
    <lineage>
        <taxon>Bacteria</taxon>
        <taxon>Bacillati</taxon>
        <taxon>Actinomycetota</taxon>
        <taxon>Actinomycetes</taxon>
        <taxon>Micrococcales</taxon>
        <taxon>Microbacteriaceae</taxon>
        <taxon>Microbacterium</taxon>
    </lineage>
</organism>
<dbReference type="Pfam" id="PF01909">
    <property type="entry name" value="NTP_transf_2"/>
    <property type="match status" value="1"/>
</dbReference>
<dbReference type="InterPro" id="IPR002934">
    <property type="entry name" value="Polymerase_NTP_transf_dom"/>
</dbReference>
<gene>
    <name evidence="2" type="ORF">FB560_2095</name>
</gene>
<evidence type="ECO:0000313" key="3">
    <source>
        <dbReference type="Proteomes" id="UP000317209"/>
    </source>
</evidence>
<dbReference type="GO" id="GO:0016779">
    <property type="term" value="F:nucleotidyltransferase activity"/>
    <property type="evidence" value="ECO:0007669"/>
    <property type="project" value="InterPro"/>
</dbReference>
<evidence type="ECO:0000313" key="2">
    <source>
        <dbReference type="EMBL" id="TQL86435.1"/>
    </source>
</evidence>
<evidence type="ECO:0000259" key="1">
    <source>
        <dbReference type="Pfam" id="PF01909"/>
    </source>
</evidence>
<dbReference type="Proteomes" id="UP000317209">
    <property type="component" value="Unassembled WGS sequence"/>
</dbReference>
<keyword evidence="3" id="KW-1185">Reference proteome</keyword>
<comment type="caution">
    <text evidence="2">The sequence shown here is derived from an EMBL/GenBank/DDBJ whole genome shotgun (WGS) entry which is preliminary data.</text>
</comment>
<name>A0A543BNM0_9MICO</name>
<dbReference type="Gene3D" id="3.30.460.10">
    <property type="entry name" value="Beta Polymerase, domain 2"/>
    <property type="match status" value="1"/>
</dbReference>
<sequence>MLGGMEQLPIVERFIAAHFPRAGIAVVAGSTARGTRTRTSDIDLLLIGDDIFETDAASFAGGFEFEGGFFEVFAYTVDGYGEWAARGVAQFRPVIVHMLVEGIEVRGGTALQELRHRWERVLVDGPRPTAHELEFRRYMITDQLDDLRDAQDPLERRVIAGLLFERTAELMLLGAGHWIGAGKYLPRRLCELSVDRTEALAAPLLQGDFDEFATQVERELDAAGGRVQAGFVR</sequence>
<dbReference type="AlphaFoldDB" id="A0A543BNM0"/>
<protein>
    <submittedName>
        <fullName evidence="2">Nucleotidyltransferase-like protein</fullName>
    </submittedName>
</protein>
<accession>A0A543BNM0</accession>
<dbReference type="InterPro" id="IPR043519">
    <property type="entry name" value="NT_sf"/>
</dbReference>
<dbReference type="EMBL" id="VFOX01000001">
    <property type="protein sequence ID" value="TQL86435.1"/>
    <property type="molecule type" value="Genomic_DNA"/>
</dbReference>
<reference evidence="2 3" key="1">
    <citation type="submission" date="2019-06" db="EMBL/GenBank/DDBJ databases">
        <title>Sequencing the genomes of 1000 actinobacteria strains.</title>
        <authorList>
            <person name="Klenk H.-P."/>
        </authorList>
    </citation>
    <scope>NUCLEOTIDE SEQUENCE [LARGE SCALE GENOMIC DNA]</scope>
    <source>
        <strain evidence="2 3">DSM 20169</strain>
    </source>
</reference>
<dbReference type="CDD" id="cd05403">
    <property type="entry name" value="NT_KNTase_like"/>
    <property type="match status" value="1"/>
</dbReference>
<dbReference type="SUPFAM" id="SSF81301">
    <property type="entry name" value="Nucleotidyltransferase"/>
    <property type="match status" value="1"/>
</dbReference>
<keyword evidence="2" id="KW-0808">Transferase</keyword>